<evidence type="ECO:0000313" key="4">
    <source>
        <dbReference type="Proteomes" id="UP000035656"/>
    </source>
</evidence>
<dbReference type="InterPro" id="IPR025303">
    <property type="entry name" value="PdaC"/>
</dbReference>
<sequence>MDKKIIIAMGGIFVGAFILGVVFAKQEIEIPTPQDIAVKGVMMEVVALHDDVNKAYRIDVEYPQFAGAMDGINRQIASYVNEGMDDFKAIIEENAKARKATMLIGQEVPEYEVSPFTFVVTWEPKQINERYLSIILRVDAYEGGANARRELRTFNYDVVREKEIVLDDLFPGDVGYLGKVSRYAHDRLVETLGEINGNEVDENMVTQGTAPTRDNFRNFVFDESVIDLYFPKYQVAPGVAGEQHVVIPRQGVW</sequence>
<reference evidence="3 4" key="1">
    <citation type="journal article" date="2015" name="Nature">
        <title>rRNA introns, odd ribosomes, and small enigmatic genomes across a large radiation of phyla.</title>
        <authorList>
            <person name="Brown C.T."/>
            <person name="Hug L.A."/>
            <person name="Thomas B.C."/>
            <person name="Sharon I."/>
            <person name="Castelle C.J."/>
            <person name="Singh A."/>
            <person name="Wilkins M.J."/>
            <person name="Williams K.H."/>
            <person name="Banfield J.F."/>
        </authorList>
    </citation>
    <scope>NUCLEOTIDE SEQUENCE [LARGE SCALE GENOMIC DNA]</scope>
</reference>
<organism evidence="3 4">
    <name type="scientific">Candidatus Wolfebacteria bacterium GW2011_GWB1_47_1</name>
    <dbReference type="NCBI Taxonomy" id="1619007"/>
    <lineage>
        <taxon>Bacteria</taxon>
        <taxon>Candidatus Wolfeibacteriota</taxon>
    </lineage>
</organism>
<keyword evidence="3" id="KW-0255">Endonuclease</keyword>
<evidence type="ECO:0000259" key="2">
    <source>
        <dbReference type="Pfam" id="PF13739"/>
    </source>
</evidence>
<dbReference type="EMBL" id="CP011209">
    <property type="protein sequence ID" value="AKM78670.1"/>
    <property type="molecule type" value="Genomic_DNA"/>
</dbReference>
<dbReference type="GO" id="GO:0004519">
    <property type="term" value="F:endonuclease activity"/>
    <property type="evidence" value="ECO:0007669"/>
    <property type="project" value="UniProtKB-KW"/>
</dbReference>
<dbReference type="Pfam" id="PF11738">
    <property type="entry name" value="DUF3298"/>
    <property type="match status" value="1"/>
</dbReference>
<protein>
    <submittedName>
        <fullName evidence="3">Secreted deoxyriboendonuclease</fullName>
    </submittedName>
</protein>
<name>A0A0G4ATN8_9BACT</name>
<keyword evidence="3" id="KW-0378">Hydrolase</keyword>
<dbReference type="InterPro" id="IPR037126">
    <property type="entry name" value="PdaC/RsiV-like_sf"/>
</dbReference>
<gene>
    <name evidence="3" type="ORF">UX70_C0001G0973</name>
</gene>
<feature type="domain" description="Deacetylase PdaC" evidence="2">
    <location>
        <begin position="53"/>
        <end position="146"/>
    </location>
</feature>
<proteinExistence type="predicted"/>
<dbReference type="Proteomes" id="UP000035656">
    <property type="component" value="Chromosome"/>
</dbReference>
<dbReference type="InterPro" id="IPR021729">
    <property type="entry name" value="DUF3298"/>
</dbReference>
<dbReference type="Pfam" id="PF13739">
    <property type="entry name" value="PdaC"/>
    <property type="match status" value="1"/>
</dbReference>
<dbReference type="STRING" id="1619007.UX70_C0001G0973"/>
<evidence type="ECO:0000259" key="1">
    <source>
        <dbReference type="Pfam" id="PF11738"/>
    </source>
</evidence>
<dbReference type="AlphaFoldDB" id="A0A0G4ATN8"/>
<dbReference type="Gene3D" id="3.90.640.20">
    <property type="entry name" value="Heat-shock cognate protein, ATPase"/>
    <property type="match status" value="1"/>
</dbReference>
<keyword evidence="3" id="KW-0540">Nuclease</keyword>
<evidence type="ECO:0000313" key="3">
    <source>
        <dbReference type="EMBL" id="AKM78670.1"/>
    </source>
</evidence>
<feature type="domain" description="DUF3298" evidence="1">
    <location>
        <begin position="167"/>
        <end position="249"/>
    </location>
</feature>
<dbReference type="KEGG" id="pwo:UX70_C0001G0973"/>
<accession>A0A0G4ATN8</accession>
<dbReference type="Gene3D" id="3.30.565.40">
    <property type="entry name" value="Fervidobacterium nodosum Rt17-B1 like"/>
    <property type="match status" value="1"/>
</dbReference>